<dbReference type="Gene3D" id="2.20.130.20">
    <property type="match status" value="1"/>
</dbReference>
<name>A0A9W7TP17_TRIRA</name>
<proteinExistence type="inferred from homology"/>
<keyword evidence="7" id="KW-0325">Glycoprotein</keyword>
<dbReference type="PROSITE" id="PS00477">
    <property type="entry name" value="ALPHA_2_MACROGLOBULIN"/>
    <property type="match status" value="1"/>
</dbReference>
<evidence type="ECO:0000256" key="8">
    <source>
        <dbReference type="SAM" id="SignalP"/>
    </source>
</evidence>
<evidence type="ECO:0000313" key="12">
    <source>
        <dbReference type="EMBL" id="KAI7799404.1"/>
    </source>
</evidence>
<dbReference type="InterPro" id="IPR001599">
    <property type="entry name" value="Macroglobln_a2"/>
</dbReference>
<dbReference type="SUPFAM" id="SSF48239">
    <property type="entry name" value="Terpenoid cyclases/Protein prenyltransferases"/>
    <property type="match status" value="1"/>
</dbReference>
<keyword evidence="6" id="KW-1015">Disulfide bond</keyword>
<evidence type="ECO:0000256" key="6">
    <source>
        <dbReference type="ARBA" id="ARBA00023157"/>
    </source>
</evidence>
<dbReference type="GO" id="GO:0005615">
    <property type="term" value="C:extracellular space"/>
    <property type="evidence" value="ECO:0007669"/>
    <property type="project" value="InterPro"/>
</dbReference>
<dbReference type="SMART" id="SM01360">
    <property type="entry name" value="A2M"/>
    <property type="match status" value="1"/>
</dbReference>
<evidence type="ECO:0000256" key="4">
    <source>
        <dbReference type="ARBA" id="ARBA00022900"/>
    </source>
</evidence>
<sequence length="1455" mass="162903">MEWLQVLLGFILVCSGISLASTTTQSAEHNPTYVISVPKVLRCGVPATLSVTVLTEHPINVTSELLHGNKSVAQIQSTIPGGSTKMLHLPPVFYDDLSFWHPYELHVKGFVGPTQVFSNSTKMPFSPKCVSIFIQTDKNSYQPGQAVKFRVLTLTPDGKPYKGRIDIFIQDPRGNMIRQWLSVNAVLGAVSEELILSQNPSRGHWSIIAKIDEVVKNRLFNVEYYVLPKFEVNVDVPSVHYHEDTLVGSVDARYFYGKPVSGVMKVSFDHFFYGFNVQYQQEGRIDGSADFTFEVPRLGKRTVEDMNYDKYRGREYIDISVNVTEHATGLTYNNSARVSIVKSKYNIEFLQHPQFIKPAMTFSSLLKVSTYNGQPLTDEERREGIRLVIAQYKFSPWMMNDHEEAGPRTPEPPDPVSTFSPVYNLPFQEMTYYVPADGIVSFHTTIADDVATLDIEAQFQDTVRRLQLHSSNSSPSGSYMHLHTNSDPQVGQPLALNVESNVNLTRFHYVVMSRGRVVNAGTSESLYFSLDPDQSWTPLACVLVYYTLSDGELVNDALQVTFPQVLTNTVSLRWSQDRAGPGDSVSLSVSVSESGSLVGFLVVDKATLDSKTDNGITVKTVLEEFMSYSRDMTYTDHTRDPYSAFTNCGVTVLTDARLNQENNMMFFAFPGEIAYTDQPSDGPAHETRERKYFPETWIWLDADMGNSTSKSFPFTVPDSMTSWVAFGIVMSEGLGLGISDPVELTVFQSFFLSLNLPAFIIRGELLLLDVNLFNYVDVDLEVIVVIAESPMFEFVSPDGEEYSLANVRKVYVMSQNMTSILFPIRATVLGVIVFSVKATSIYTSDLVYKTVLVKPEGMEQSSTQTLFLEFPLNQRILSRSMEFMFPADVVPGSQRASVSAVGDILGPSIGNLDSLIQMPYGCGEQNMIHFAPNVYVLQYLRSSGQNEEQTRNRAMSYMLEAYERELSYQRMDGSFSAFGDSDPSGSTWLSAFVLRCFLQARTFVPIDPSVIQRTASWLETQQNPDGSFREPGYVIHTELQGGLDGPVSLTAYVLMALLEDDEYRSSFEASVSSARSYLTAQLSLGISSNYSLCLVTYALSLANSSVASSALTQLLNRAIMRDGVPSWSTSENVLSSFWQPRSSDIEMSAYVLLSMNRQARMDEGFMLMKWLSQQRNHLGGYGSTQDTVMALHALSVYARYGSSDFLDLSITVNNLMGPVANFNINKTNYLLQQSQDLPMEADDRVKVEVVARGQGFALFQLNVFYNINGLRTSRRRRDVYTDDFFYLYVDVADDDTFHINIHICFSLRPGKGLNQTGMAILDVGLLTGFSLNQDTIQTDDVVRRIETPPGRVILYLNAVNTVERCVDIPTILDFKVANVQDAVVMIYDYYEPLRKTVRSYTSVRRRDMSVCSLCGSECAQCQNQDSWPTDGTSSFNKPLLTLIFTTLLILLSVCN</sequence>
<comment type="caution">
    <text evidence="12">The sequence shown here is derived from an EMBL/GenBank/DDBJ whole genome shotgun (WGS) entry which is preliminary data.</text>
</comment>
<keyword evidence="2" id="KW-0646">Protease inhibitor</keyword>
<dbReference type="Proteomes" id="UP001059041">
    <property type="component" value="Linkage Group LG15"/>
</dbReference>
<feature type="domain" description="Alpha-macroglobulin receptor-binding" evidence="11">
    <location>
        <begin position="1316"/>
        <end position="1400"/>
    </location>
</feature>
<dbReference type="SMART" id="SM01361">
    <property type="entry name" value="A2M_recep"/>
    <property type="match status" value="1"/>
</dbReference>
<evidence type="ECO:0000313" key="13">
    <source>
        <dbReference type="Proteomes" id="UP001059041"/>
    </source>
</evidence>
<dbReference type="InterPro" id="IPR041555">
    <property type="entry name" value="MG3"/>
</dbReference>
<dbReference type="InterPro" id="IPR008930">
    <property type="entry name" value="Terpenoid_cyclase/PrenylTrfase"/>
</dbReference>
<evidence type="ECO:0000256" key="5">
    <source>
        <dbReference type="ARBA" id="ARBA00022966"/>
    </source>
</evidence>
<dbReference type="Gene3D" id="1.50.10.20">
    <property type="match status" value="1"/>
</dbReference>
<dbReference type="InterPro" id="IPR011625">
    <property type="entry name" value="A2M_N_BRD"/>
</dbReference>
<feature type="domain" description="Alpha-2-macroglobulin bait region" evidence="9">
    <location>
        <begin position="480"/>
        <end position="610"/>
    </location>
</feature>
<evidence type="ECO:0000256" key="2">
    <source>
        <dbReference type="ARBA" id="ARBA00022690"/>
    </source>
</evidence>
<feature type="chain" id="PRO_5040994575" evidence="8">
    <location>
        <begin position="17"/>
        <end position="1455"/>
    </location>
</feature>
<dbReference type="CDD" id="cd02897">
    <property type="entry name" value="A2M_2"/>
    <property type="match status" value="1"/>
</dbReference>
<dbReference type="InterPro" id="IPR036595">
    <property type="entry name" value="A-macroglobulin_rcpt-bd_sf"/>
</dbReference>
<feature type="signal peptide" evidence="8">
    <location>
        <begin position="1"/>
        <end position="16"/>
    </location>
</feature>
<dbReference type="PANTHER" id="PTHR11412">
    <property type="entry name" value="MACROGLOBULIN / COMPLEMENT"/>
    <property type="match status" value="1"/>
</dbReference>
<gene>
    <name evidence="12" type="ORF">IRJ41_002212</name>
</gene>
<keyword evidence="3 8" id="KW-0732">Signal</keyword>
<keyword evidence="4" id="KW-0722">Serine protease inhibitor</keyword>
<evidence type="ECO:0000256" key="1">
    <source>
        <dbReference type="ARBA" id="ARBA00010952"/>
    </source>
</evidence>
<dbReference type="InterPro" id="IPR002890">
    <property type="entry name" value="MG2"/>
</dbReference>
<dbReference type="Gene3D" id="2.60.40.1940">
    <property type="match status" value="1"/>
</dbReference>
<dbReference type="Pfam" id="PF07677">
    <property type="entry name" value="A2M_recep"/>
    <property type="match status" value="1"/>
</dbReference>
<dbReference type="SUPFAM" id="SSF49410">
    <property type="entry name" value="Alpha-macroglobulin receptor domain"/>
    <property type="match status" value="1"/>
</dbReference>
<evidence type="ECO:0000259" key="11">
    <source>
        <dbReference type="SMART" id="SM01361"/>
    </source>
</evidence>
<dbReference type="InterPro" id="IPR041813">
    <property type="entry name" value="A2M_TED"/>
</dbReference>
<dbReference type="InterPro" id="IPR009048">
    <property type="entry name" value="A-macroglobulin_rcpt-bd"/>
</dbReference>
<dbReference type="Pfam" id="PF01835">
    <property type="entry name" value="MG2"/>
    <property type="match status" value="1"/>
</dbReference>
<dbReference type="Gene3D" id="2.60.40.1930">
    <property type="match status" value="3"/>
</dbReference>
<dbReference type="Pfam" id="PF07678">
    <property type="entry name" value="TED_complement"/>
    <property type="match status" value="1"/>
</dbReference>
<keyword evidence="5" id="KW-0882">Thioester bond</keyword>
<dbReference type="Gene3D" id="2.60.120.1540">
    <property type="match status" value="1"/>
</dbReference>
<reference evidence="12" key="1">
    <citation type="submission" date="2021-02" db="EMBL/GenBank/DDBJ databases">
        <title>Comparative genomics reveals that relaxation of natural selection precedes convergent phenotypic evolution of cavefish.</title>
        <authorList>
            <person name="Peng Z."/>
        </authorList>
    </citation>
    <scope>NUCLEOTIDE SEQUENCE</scope>
    <source>
        <tissue evidence="12">Muscle</tissue>
    </source>
</reference>
<dbReference type="OrthoDB" id="9998011at2759"/>
<dbReference type="Pfam" id="PF07703">
    <property type="entry name" value="A2M_BRD"/>
    <property type="match status" value="1"/>
</dbReference>
<dbReference type="SMART" id="SM01419">
    <property type="entry name" value="Thiol-ester_cl"/>
    <property type="match status" value="1"/>
</dbReference>
<dbReference type="Gene3D" id="6.20.50.160">
    <property type="match status" value="1"/>
</dbReference>
<feature type="domain" description="Alpha-2-macroglobulin" evidence="10">
    <location>
        <begin position="696"/>
        <end position="786"/>
    </location>
</feature>
<dbReference type="InterPro" id="IPR047565">
    <property type="entry name" value="Alpha-macroglob_thiol-ester_cl"/>
</dbReference>
<keyword evidence="13" id="KW-1185">Reference proteome</keyword>
<dbReference type="SMART" id="SM01359">
    <property type="entry name" value="A2M_N_2"/>
    <property type="match status" value="1"/>
</dbReference>
<accession>A0A9W7TP17</accession>
<dbReference type="PANTHER" id="PTHR11412:SF136">
    <property type="entry name" value="CD109 ANTIGEN"/>
    <property type="match status" value="1"/>
</dbReference>
<organism evidence="12 13">
    <name type="scientific">Triplophysa rosa</name>
    <name type="common">Cave loach</name>
    <dbReference type="NCBI Taxonomy" id="992332"/>
    <lineage>
        <taxon>Eukaryota</taxon>
        <taxon>Metazoa</taxon>
        <taxon>Chordata</taxon>
        <taxon>Craniata</taxon>
        <taxon>Vertebrata</taxon>
        <taxon>Euteleostomi</taxon>
        <taxon>Actinopterygii</taxon>
        <taxon>Neopterygii</taxon>
        <taxon>Teleostei</taxon>
        <taxon>Ostariophysi</taxon>
        <taxon>Cypriniformes</taxon>
        <taxon>Nemacheilidae</taxon>
        <taxon>Triplophysa</taxon>
    </lineage>
</organism>
<evidence type="ECO:0000256" key="7">
    <source>
        <dbReference type="ARBA" id="ARBA00023180"/>
    </source>
</evidence>
<dbReference type="EMBL" id="JAFHDT010000015">
    <property type="protein sequence ID" value="KAI7799404.1"/>
    <property type="molecule type" value="Genomic_DNA"/>
</dbReference>
<dbReference type="Pfam" id="PF00207">
    <property type="entry name" value="A2M"/>
    <property type="match status" value="1"/>
</dbReference>
<dbReference type="Gene3D" id="2.60.40.690">
    <property type="entry name" value="Alpha-macroglobulin, receptor-binding domain"/>
    <property type="match status" value="1"/>
</dbReference>
<dbReference type="GO" id="GO:0004867">
    <property type="term" value="F:serine-type endopeptidase inhibitor activity"/>
    <property type="evidence" value="ECO:0007669"/>
    <property type="project" value="UniProtKB-KW"/>
</dbReference>
<dbReference type="Pfam" id="PF17791">
    <property type="entry name" value="MG3"/>
    <property type="match status" value="1"/>
</dbReference>
<comment type="similarity">
    <text evidence="1">Belongs to the protease inhibitor I39 (alpha-2-macroglobulin) family.</text>
</comment>
<evidence type="ECO:0000256" key="3">
    <source>
        <dbReference type="ARBA" id="ARBA00022729"/>
    </source>
</evidence>
<protein>
    <submittedName>
        <fullName evidence="12">CD109 antigen</fullName>
    </submittedName>
</protein>
<dbReference type="InterPro" id="IPR011626">
    <property type="entry name" value="Alpha-macroglobulin_TED"/>
</dbReference>
<evidence type="ECO:0000259" key="10">
    <source>
        <dbReference type="SMART" id="SM01360"/>
    </source>
</evidence>
<dbReference type="FunFam" id="1.50.10.20:FF:000001">
    <property type="entry name" value="CD109 isoform 1"/>
    <property type="match status" value="1"/>
</dbReference>
<evidence type="ECO:0000259" key="9">
    <source>
        <dbReference type="SMART" id="SM01359"/>
    </source>
</evidence>
<dbReference type="InterPro" id="IPR050473">
    <property type="entry name" value="A2M/Complement_sys"/>
</dbReference>
<dbReference type="InterPro" id="IPR013783">
    <property type="entry name" value="Ig-like_fold"/>
</dbReference>
<dbReference type="Gene3D" id="2.60.40.10">
    <property type="entry name" value="Immunoglobulins"/>
    <property type="match status" value="2"/>
</dbReference>
<dbReference type="InterPro" id="IPR019742">
    <property type="entry name" value="MacrogloblnA2_CS"/>
</dbReference>
<dbReference type="FunFam" id="2.60.40.1930:FF:000001">
    <property type="entry name" value="CD109 isoform 3"/>
    <property type="match status" value="1"/>
</dbReference>